<protein>
    <submittedName>
        <fullName evidence="1">Uncharacterized protein</fullName>
    </submittedName>
</protein>
<evidence type="ECO:0000313" key="2">
    <source>
        <dbReference type="Proteomes" id="UP000324800"/>
    </source>
</evidence>
<organism evidence="1 2">
    <name type="scientific">Streblomastix strix</name>
    <dbReference type="NCBI Taxonomy" id="222440"/>
    <lineage>
        <taxon>Eukaryota</taxon>
        <taxon>Metamonada</taxon>
        <taxon>Preaxostyla</taxon>
        <taxon>Oxymonadida</taxon>
        <taxon>Streblomastigidae</taxon>
        <taxon>Streblomastix</taxon>
    </lineage>
</organism>
<dbReference type="Proteomes" id="UP000324800">
    <property type="component" value="Unassembled WGS sequence"/>
</dbReference>
<reference evidence="1 2" key="1">
    <citation type="submission" date="2019-03" db="EMBL/GenBank/DDBJ databases">
        <title>Single cell metagenomics reveals metabolic interactions within the superorganism composed of flagellate Streblomastix strix and complex community of Bacteroidetes bacteria on its surface.</title>
        <authorList>
            <person name="Treitli S.C."/>
            <person name="Kolisko M."/>
            <person name="Husnik F."/>
            <person name="Keeling P."/>
            <person name="Hampl V."/>
        </authorList>
    </citation>
    <scope>NUCLEOTIDE SEQUENCE [LARGE SCALE GENOMIC DNA]</scope>
    <source>
        <strain evidence="1">ST1C</strain>
    </source>
</reference>
<comment type="caution">
    <text evidence="1">The sequence shown here is derived from an EMBL/GenBank/DDBJ whole genome shotgun (WGS) entry which is preliminary data.</text>
</comment>
<dbReference type="EMBL" id="SNRW01014893">
    <property type="protein sequence ID" value="KAA6370972.1"/>
    <property type="molecule type" value="Genomic_DNA"/>
</dbReference>
<evidence type="ECO:0000313" key="1">
    <source>
        <dbReference type="EMBL" id="KAA6370972.1"/>
    </source>
</evidence>
<accession>A0A5J4ULP7</accession>
<sequence length="149" mass="17130">MDMWNVNGRGQFEAQPYVNETVQKQTELIEACVEGINRIIYLNSETKLVDELAIYKADRAAYFIKDGPKKVLPVNTKYMQIRIEQLEFSAMCLFKDMYDKSSAVQVAVCGQLNTLDCQFQRTYMIDGYTNGTKTNESLTEETESHIDDK</sequence>
<gene>
    <name evidence="1" type="ORF">EZS28_033502</name>
</gene>
<proteinExistence type="predicted"/>
<name>A0A5J4ULP7_9EUKA</name>
<dbReference type="AlphaFoldDB" id="A0A5J4ULP7"/>